<reference evidence="1" key="2">
    <citation type="submission" date="2022-10" db="EMBL/GenBank/DDBJ databases">
        <authorList>
            <consortium name="ENA_rothamsted_submissions"/>
            <consortium name="culmorum"/>
            <person name="King R."/>
        </authorList>
    </citation>
    <scope>NUCLEOTIDE SEQUENCE</scope>
</reference>
<evidence type="ECO:0000313" key="2">
    <source>
        <dbReference type="Proteomes" id="UP001153714"/>
    </source>
</evidence>
<dbReference type="Proteomes" id="UP001153714">
    <property type="component" value="Chromosome 17"/>
</dbReference>
<accession>A0A9N9WCK0</accession>
<keyword evidence="2" id="KW-1185">Reference proteome</keyword>
<protein>
    <submittedName>
        <fullName evidence="1">Uncharacterized protein</fullName>
    </submittedName>
</protein>
<dbReference type="OrthoDB" id="75419at2759"/>
<reference evidence="1" key="1">
    <citation type="submission" date="2021-12" db="EMBL/GenBank/DDBJ databases">
        <authorList>
            <person name="King R."/>
        </authorList>
    </citation>
    <scope>NUCLEOTIDE SEQUENCE</scope>
</reference>
<organism evidence="1 2">
    <name type="scientific">Diatraea saccharalis</name>
    <name type="common">sugarcane borer</name>
    <dbReference type="NCBI Taxonomy" id="40085"/>
    <lineage>
        <taxon>Eukaryota</taxon>
        <taxon>Metazoa</taxon>
        <taxon>Ecdysozoa</taxon>
        <taxon>Arthropoda</taxon>
        <taxon>Hexapoda</taxon>
        <taxon>Insecta</taxon>
        <taxon>Pterygota</taxon>
        <taxon>Neoptera</taxon>
        <taxon>Endopterygota</taxon>
        <taxon>Lepidoptera</taxon>
        <taxon>Glossata</taxon>
        <taxon>Ditrysia</taxon>
        <taxon>Pyraloidea</taxon>
        <taxon>Crambidae</taxon>
        <taxon>Crambinae</taxon>
        <taxon>Diatraea</taxon>
    </lineage>
</organism>
<gene>
    <name evidence="1" type="ORF">DIATSA_LOCUS5304</name>
</gene>
<sequence length="324" mass="36626">MATMVKEKRREKKKYKEKTCKAGPVTECPKIANQLDIREEETILIVAETSASSKNIPEYPTTKNFNAELTQTDQKVTQTNYVQEEESVPPVCTINLNTNISIQNIENQNVYLQCTEDLDKVNLSDVSIGSEANESIQHDSQVATEPSAPSAPIMEDEVHYVAPMKEMPVVNEVKKLESMPLEEAMKLYGGTVISEVIVMSEREETIVEAGPTSGPEHPLVDLLSTFRSSLIAVKREGAQLEIGYAEEEKFRLALWKIDKRILNKTEKCPCGLLVYFKATYEHAELQTDKLPIARLRLDKMLKDVQESYCHHQHEALLAHYQVCI</sequence>
<proteinExistence type="predicted"/>
<dbReference type="EMBL" id="OU893348">
    <property type="protein sequence ID" value="CAG9787422.1"/>
    <property type="molecule type" value="Genomic_DNA"/>
</dbReference>
<evidence type="ECO:0000313" key="1">
    <source>
        <dbReference type="EMBL" id="CAG9787422.1"/>
    </source>
</evidence>
<dbReference type="AlphaFoldDB" id="A0A9N9WCK0"/>
<name>A0A9N9WCK0_9NEOP</name>